<evidence type="ECO:0000256" key="3">
    <source>
        <dbReference type="ARBA" id="ARBA00022989"/>
    </source>
</evidence>
<feature type="coiled-coil region" evidence="5">
    <location>
        <begin position="161"/>
        <end position="237"/>
    </location>
</feature>
<dbReference type="InterPro" id="IPR050739">
    <property type="entry name" value="MFP"/>
</dbReference>
<comment type="subcellular location">
    <subcellularLocation>
        <location evidence="1">Membrane</location>
        <topology evidence="1">Single-pass membrane protein</topology>
    </subcellularLocation>
</comment>
<keyword evidence="2 6" id="KW-0812">Transmembrane</keyword>
<evidence type="ECO:0000256" key="1">
    <source>
        <dbReference type="ARBA" id="ARBA00004167"/>
    </source>
</evidence>
<dbReference type="EMBL" id="PDLO01000003">
    <property type="protein sequence ID" value="PHK98848.1"/>
    <property type="molecule type" value="Genomic_DNA"/>
</dbReference>
<evidence type="ECO:0008006" key="9">
    <source>
        <dbReference type="Google" id="ProtNLM"/>
    </source>
</evidence>
<evidence type="ECO:0000313" key="8">
    <source>
        <dbReference type="Proteomes" id="UP000226437"/>
    </source>
</evidence>
<protein>
    <recommendedName>
        <fullName evidence="9">HlyD family secretion protein</fullName>
    </recommendedName>
</protein>
<proteinExistence type="predicted"/>
<evidence type="ECO:0000256" key="4">
    <source>
        <dbReference type="ARBA" id="ARBA00023136"/>
    </source>
</evidence>
<dbReference type="Proteomes" id="UP000226437">
    <property type="component" value="Unassembled WGS sequence"/>
</dbReference>
<comment type="caution">
    <text evidence="7">The sequence shown here is derived from an EMBL/GenBank/DDBJ whole genome shotgun (WGS) entry which is preliminary data.</text>
</comment>
<evidence type="ECO:0000256" key="5">
    <source>
        <dbReference type="SAM" id="Coils"/>
    </source>
</evidence>
<gene>
    <name evidence="7" type="ORF">CGL56_10320</name>
</gene>
<dbReference type="PANTHER" id="PTHR30386:SF26">
    <property type="entry name" value="TRANSPORT PROTEIN COMB"/>
    <property type="match status" value="1"/>
</dbReference>
<evidence type="ECO:0000256" key="2">
    <source>
        <dbReference type="ARBA" id="ARBA00022692"/>
    </source>
</evidence>
<keyword evidence="4 6" id="KW-0472">Membrane</keyword>
<evidence type="ECO:0000256" key="6">
    <source>
        <dbReference type="SAM" id="Phobius"/>
    </source>
</evidence>
<reference evidence="7 8" key="1">
    <citation type="submission" date="2017-10" db="EMBL/GenBank/DDBJ databases">
        <title>The draft genome sequence of Lewinella marina KCTC 32374.</title>
        <authorList>
            <person name="Wang K."/>
        </authorList>
    </citation>
    <scope>NUCLEOTIDE SEQUENCE [LARGE SCALE GENOMIC DNA]</scope>
    <source>
        <strain evidence="7 8">MKG-38</strain>
    </source>
</reference>
<keyword evidence="8" id="KW-1185">Reference proteome</keyword>
<keyword evidence="3 6" id="KW-1133">Transmembrane helix</keyword>
<name>A0A2G0CFV4_9BACT</name>
<dbReference type="PANTHER" id="PTHR30386">
    <property type="entry name" value="MEMBRANE FUSION SUBUNIT OF EMRAB-TOLC MULTIDRUG EFFLUX PUMP"/>
    <property type="match status" value="1"/>
</dbReference>
<organism evidence="7 8">
    <name type="scientific">Neolewinella marina</name>
    <dbReference type="NCBI Taxonomy" id="438751"/>
    <lineage>
        <taxon>Bacteria</taxon>
        <taxon>Pseudomonadati</taxon>
        <taxon>Bacteroidota</taxon>
        <taxon>Saprospiria</taxon>
        <taxon>Saprospirales</taxon>
        <taxon>Lewinellaceae</taxon>
        <taxon>Neolewinella</taxon>
    </lineage>
</organism>
<sequence length="419" mass="46432">MEPAQRSQEVNEIIGTPAGWVMRNGTLLLAGLIAGLVILASFYHYPTTLRGELVLTTVDPPRQLEAKQGFDVQRLLVASGDTVEAGQTLLVARRGEARFEHVLYLEDQLLNQKSLEPSALLLLDIPPTLVLGDMQDAVYQFQEKQALYRNLAARRLDAYTSKELEAMIAREEREVRVLRGREETLRDEVVNARVALDREEELSTNGVQFTERLTSAQQRLERAEEDLQRNTSKLRSTSFAVELMRNQIESYRSGQQGSTQQAGIELREAYDALQNAVTRWKRDYTTVSPVAGKVVLSPEVQEGNYLAEGKLLATVLPLNAGGTIGRMELDVRGSGRIEAGQRVVVDFPKWPALEYGSVTGQIASVGLVPVEGKIPVQVAFPKGLVTSTGHSITPDPFLQGDATVIVDQRRLLNRLLSVF</sequence>
<dbReference type="PRINTS" id="PR01490">
    <property type="entry name" value="RTXTOXIND"/>
</dbReference>
<dbReference type="GO" id="GO:0016020">
    <property type="term" value="C:membrane"/>
    <property type="evidence" value="ECO:0007669"/>
    <property type="project" value="UniProtKB-SubCell"/>
</dbReference>
<keyword evidence="5" id="KW-0175">Coiled coil</keyword>
<evidence type="ECO:0000313" key="7">
    <source>
        <dbReference type="EMBL" id="PHK98848.1"/>
    </source>
</evidence>
<feature type="transmembrane region" description="Helical" evidence="6">
    <location>
        <begin position="27"/>
        <end position="45"/>
    </location>
</feature>
<dbReference type="AlphaFoldDB" id="A0A2G0CFV4"/>
<accession>A0A2G0CFV4</accession>